<comment type="caution">
    <text evidence="1">The sequence shown here is derived from an EMBL/GenBank/DDBJ whole genome shotgun (WGS) entry which is preliminary data.</text>
</comment>
<organism evidence="1 2">
    <name type="scientific">Pelomonas baiyunensis</name>
    <dbReference type="NCBI Taxonomy" id="3299026"/>
    <lineage>
        <taxon>Bacteria</taxon>
        <taxon>Pseudomonadati</taxon>
        <taxon>Pseudomonadota</taxon>
        <taxon>Betaproteobacteria</taxon>
        <taxon>Burkholderiales</taxon>
        <taxon>Sphaerotilaceae</taxon>
        <taxon>Roseateles</taxon>
    </lineage>
</organism>
<proteinExistence type="predicted"/>
<evidence type="ECO:0000313" key="2">
    <source>
        <dbReference type="Proteomes" id="UP001606303"/>
    </source>
</evidence>
<sequence>MTTTAITTYYVQGKISADGNYADCSYFLDQAAKQPVEGSTLSISYGETACAIAQADGSELVLLGASFKTLGRPPVMTDSNFSATDGTGSLQVPMPPSTVVTKGIVLLFSKAGSVDGLYASSDPELTNGSGL</sequence>
<gene>
    <name evidence="1" type="ORF">ACG01O_04395</name>
</gene>
<name>A0ABW7GV37_9BURK</name>
<accession>A0ABW7GV37</accession>
<reference evidence="1 2" key="1">
    <citation type="submission" date="2024-08" db="EMBL/GenBank/DDBJ databases">
        <authorList>
            <person name="Lu H."/>
        </authorList>
    </citation>
    <scope>NUCLEOTIDE SEQUENCE [LARGE SCALE GENOMIC DNA]</scope>
    <source>
        <strain evidence="1 2">BYS87W</strain>
    </source>
</reference>
<evidence type="ECO:0000313" key="1">
    <source>
        <dbReference type="EMBL" id="MFG6465844.1"/>
    </source>
</evidence>
<dbReference type="RefSeq" id="WP_394381731.1">
    <property type="nucleotide sequence ID" value="NZ_JBIGIB010000001.1"/>
</dbReference>
<dbReference type="Proteomes" id="UP001606303">
    <property type="component" value="Unassembled WGS sequence"/>
</dbReference>
<dbReference type="EMBL" id="JBIGIB010000001">
    <property type="protein sequence ID" value="MFG6465844.1"/>
    <property type="molecule type" value="Genomic_DNA"/>
</dbReference>
<keyword evidence="2" id="KW-1185">Reference proteome</keyword>
<protein>
    <submittedName>
        <fullName evidence="1">Uncharacterized protein</fullName>
    </submittedName>
</protein>